<feature type="transmembrane region" description="Helical" evidence="7">
    <location>
        <begin position="208"/>
        <end position="231"/>
    </location>
</feature>
<dbReference type="Proteomes" id="UP000003635">
    <property type="component" value="Unassembled WGS sequence"/>
</dbReference>
<evidence type="ECO:0000256" key="3">
    <source>
        <dbReference type="ARBA" id="ARBA00022692"/>
    </source>
</evidence>
<keyword evidence="3 7" id="KW-0812">Transmembrane</keyword>
<evidence type="ECO:0000256" key="6">
    <source>
        <dbReference type="SAM" id="MobiDB-lite"/>
    </source>
</evidence>
<evidence type="ECO:0000313" key="9">
    <source>
        <dbReference type="Proteomes" id="UP000003635"/>
    </source>
</evidence>
<evidence type="ECO:0000256" key="2">
    <source>
        <dbReference type="ARBA" id="ARBA00022475"/>
    </source>
</evidence>
<name>Q2CIT6_OCEGH</name>
<dbReference type="eggNOG" id="COG1295">
    <property type="taxonomic scope" value="Bacteria"/>
</dbReference>
<protein>
    <submittedName>
        <fullName evidence="8">Ribonuclease BN</fullName>
    </submittedName>
</protein>
<keyword evidence="5 7" id="KW-0472">Membrane</keyword>
<dbReference type="GO" id="GO:0005886">
    <property type="term" value="C:plasma membrane"/>
    <property type="evidence" value="ECO:0007669"/>
    <property type="project" value="UniProtKB-SubCell"/>
</dbReference>
<dbReference type="RefSeq" id="WP_007254593.1">
    <property type="nucleotide sequence ID" value="NZ_CH724107.1"/>
</dbReference>
<dbReference type="PANTHER" id="PTHR30213:SF0">
    <property type="entry name" value="UPF0761 MEMBRANE PROTEIN YIHY"/>
    <property type="match status" value="1"/>
</dbReference>
<feature type="transmembrane region" description="Helical" evidence="7">
    <location>
        <begin position="176"/>
        <end position="196"/>
    </location>
</feature>
<feature type="compositionally biased region" description="Basic and acidic residues" evidence="6">
    <location>
        <begin position="281"/>
        <end position="291"/>
    </location>
</feature>
<dbReference type="NCBIfam" id="TIGR00765">
    <property type="entry name" value="yihY_not_rbn"/>
    <property type="match status" value="1"/>
</dbReference>
<feature type="transmembrane region" description="Helical" evidence="7">
    <location>
        <begin position="135"/>
        <end position="164"/>
    </location>
</feature>
<keyword evidence="2" id="KW-1003">Cell membrane</keyword>
<evidence type="ECO:0000256" key="4">
    <source>
        <dbReference type="ARBA" id="ARBA00022989"/>
    </source>
</evidence>
<evidence type="ECO:0000256" key="1">
    <source>
        <dbReference type="ARBA" id="ARBA00004651"/>
    </source>
</evidence>
<accession>Q2CIT6</accession>
<organism evidence="8 9">
    <name type="scientific">Oceanicola granulosus (strain ATCC BAA-861 / DSM 15982 / KCTC 12143 / HTCC2516)</name>
    <dbReference type="NCBI Taxonomy" id="314256"/>
    <lineage>
        <taxon>Bacteria</taxon>
        <taxon>Pseudomonadati</taxon>
        <taxon>Pseudomonadota</taxon>
        <taxon>Alphaproteobacteria</taxon>
        <taxon>Rhodobacterales</taxon>
        <taxon>Roseobacteraceae</taxon>
        <taxon>Oceanicola</taxon>
    </lineage>
</organism>
<dbReference type="PIRSF" id="PIRSF035875">
    <property type="entry name" value="RNase_BN"/>
    <property type="match status" value="1"/>
</dbReference>
<feature type="region of interest" description="Disordered" evidence="6">
    <location>
        <begin position="281"/>
        <end position="300"/>
    </location>
</feature>
<feature type="transmembrane region" description="Helical" evidence="7">
    <location>
        <begin position="21"/>
        <end position="52"/>
    </location>
</feature>
<comment type="caution">
    <text evidence="8">The sequence shown here is derived from an EMBL/GenBank/DDBJ whole genome shotgun (WGS) entry which is preliminary data.</text>
</comment>
<reference evidence="8 9" key="1">
    <citation type="journal article" date="2010" name="J. Bacteriol.">
        <title>Genome sequences of Oceanicola granulosus HTCC2516(T) and Oceanicola batsensis HTCC2597(TDelta).</title>
        <authorList>
            <person name="Thrash J.C."/>
            <person name="Cho J.C."/>
            <person name="Vergin K.L."/>
            <person name="Giovannoni S.J."/>
        </authorList>
    </citation>
    <scope>NUCLEOTIDE SEQUENCE [LARGE SCALE GENOMIC DNA]</scope>
    <source>
        <strain evidence="9">ATCC BAA-861 / DSM 15982 / KCTC 12143 / HTCC2516</strain>
    </source>
</reference>
<gene>
    <name evidence="8" type="ORF">OG2516_05328</name>
</gene>
<keyword evidence="4 7" id="KW-1133">Transmembrane helix</keyword>
<comment type="subcellular location">
    <subcellularLocation>
        <location evidence="1">Cell membrane</location>
        <topology evidence="1">Multi-pass membrane protein</topology>
    </subcellularLocation>
</comment>
<sequence length="300" mass="32135">MIQRGRWWKAMKSVAVEIGEKNLGLIAAGCAFFGIVAIFPAIGAIIAIFGLVADPAIVSAQLQLMEEFIPAEAYKLFSEQINALLAARTDQLGWTSLLSLMIALWSARLGVASIMQGLNAIHGQPNRGGLRQIMVALLLTVSLIGVSVASLLLVVIAPIVFSFLQLGAAAAWLLEALRWLVALFILLAGLGILYRFGPNARGDRPSWVSPGAVLAVVLWLAASVGFSLYLANFGRYNEVYGSIGAVIALLIWLYISAFLVLLGAALNAALRRLRRAEKAARKALEEERPPELDEGPGHPG</sequence>
<dbReference type="Pfam" id="PF03631">
    <property type="entry name" value="Virul_fac_BrkB"/>
    <property type="match status" value="1"/>
</dbReference>
<feature type="transmembrane region" description="Helical" evidence="7">
    <location>
        <begin position="92"/>
        <end position="114"/>
    </location>
</feature>
<keyword evidence="9" id="KW-1185">Reference proteome</keyword>
<dbReference type="STRING" id="314256.OG2516_05328"/>
<dbReference type="HOGENOM" id="CLU_045539_0_0_5"/>
<evidence type="ECO:0000256" key="7">
    <source>
        <dbReference type="SAM" id="Phobius"/>
    </source>
</evidence>
<dbReference type="InterPro" id="IPR017039">
    <property type="entry name" value="Virul_fac_BrkB"/>
</dbReference>
<proteinExistence type="predicted"/>
<dbReference type="PANTHER" id="PTHR30213">
    <property type="entry name" value="INNER MEMBRANE PROTEIN YHJD"/>
    <property type="match status" value="1"/>
</dbReference>
<dbReference type="EMBL" id="AAOT01000003">
    <property type="protein sequence ID" value="EAR52503.1"/>
    <property type="molecule type" value="Genomic_DNA"/>
</dbReference>
<evidence type="ECO:0000256" key="5">
    <source>
        <dbReference type="ARBA" id="ARBA00023136"/>
    </source>
</evidence>
<feature type="transmembrane region" description="Helical" evidence="7">
    <location>
        <begin position="243"/>
        <end position="270"/>
    </location>
</feature>
<evidence type="ECO:0000313" key="8">
    <source>
        <dbReference type="EMBL" id="EAR52503.1"/>
    </source>
</evidence>
<dbReference type="AlphaFoldDB" id="Q2CIT6"/>